<comment type="caution">
    <text evidence="5">The sequence shown here is derived from an EMBL/GenBank/DDBJ whole genome shotgun (WGS) entry which is preliminary data.</text>
</comment>
<dbReference type="SUPFAM" id="SSF53187">
    <property type="entry name" value="Zn-dependent exopeptidases"/>
    <property type="match status" value="1"/>
</dbReference>
<dbReference type="Gene3D" id="3.40.630.40">
    <property type="entry name" value="Zn-dependent exopeptidases"/>
    <property type="match status" value="1"/>
</dbReference>
<feature type="domain" description="MurNAc-LAA" evidence="4">
    <location>
        <begin position="124"/>
        <end position="246"/>
    </location>
</feature>
<dbReference type="EMBL" id="VCQU01000002">
    <property type="protein sequence ID" value="NMN95160.1"/>
    <property type="molecule type" value="Genomic_DNA"/>
</dbReference>
<proteinExistence type="predicted"/>
<dbReference type="GO" id="GO:0008745">
    <property type="term" value="F:N-acetylmuramoyl-L-alanine amidase activity"/>
    <property type="evidence" value="ECO:0007669"/>
    <property type="project" value="InterPro"/>
</dbReference>
<reference evidence="5 6" key="1">
    <citation type="submission" date="2019-05" db="EMBL/GenBank/DDBJ databases">
        <authorList>
            <person name="Lee S.D."/>
        </authorList>
    </citation>
    <scope>NUCLEOTIDE SEQUENCE [LARGE SCALE GENOMIC DNA]</scope>
    <source>
        <strain evidence="5 6">YC2-7</strain>
    </source>
</reference>
<dbReference type="AlphaFoldDB" id="A0A848KG25"/>
<dbReference type="CDD" id="cd02696">
    <property type="entry name" value="MurNAc-LAA"/>
    <property type="match status" value="1"/>
</dbReference>
<dbReference type="SMART" id="SM00646">
    <property type="entry name" value="Ami_3"/>
    <property type="match status" value="1"/>
</dbReference>
<feature type="region of interest" description="Disordered" evidence="2">
    <location>
        <begin position="50"/>
        <end position="77"/>
    </location>
</feature>
<feature type="chain" id="PRO_5038689508" evidence="3">
    <location>
        <begin position="20"/>
        <end position="250"/>
    </location>
</feature>
<evidence type="ECO:0000313" key="5">
    <source>
        <dbReference type="EMBL" id="NMN95160.1"/>
    </source>
</evidence>
<dbReference type="PANTHER" id="PTHR30404:SF0">
    <property type="entry name" value="N-ACETYLMURAMOYL-L-ALANINE AMIDASE AMIC"/>
    <property type="match status" value="1"/>
</dbReference>
<sequence length="250" mass="25653">MTRAVRAVFVAALATVVMGACTTAAQTAPAPLPEKLPLGAVVVLDPGHNGGGTPAELNRQVPTGRGGTKACNTSGTSTNTGYSEHAFTFDVANRVRDLLTLRGVQVIMTRNSDDGVGPCVDERAAIGNRANAAAVVSIHGDGNDSADARGFHVAYSAPPLNDAQGEPSIRLATTLRDALAGAGFVPSNYVGSNGLNPREDLAGLNLSERPSALIECANMRDPIEAAILSSPDGRQHYAEVIANGIVAFLG</sequence>
<accession>A0A848KG25</accession>
<gene>
    <name evidence="5" type="ORF">FGL95_08965</name>
</gene>
<dbReference type="GO" id="GO:0030288">
    <property type="term" value="C:outer membrane-bounded periplasmic space"/>
    <property type="evidence" value="ECO:0007669"/>
    <property type="project" value="TreeGrafter"/>
</dbReference>
<dbReference type="Proteomes" id="UP000535543">
    <property type="component" value="Unassembled WGS sequence"/>
</dbReference>
<dbReference type="Pfam" id="PF01520">
    <property type="entry name" value="Amidase_3"/>
    <property type="match status" value="1"/>
</dbReference>
<evidence type="ECO:0000256" key="2">
    <source>
        <dbReference type="SAM" id="MobiDB-lite"/>
    </source>
</evidence>
<name>A0A848KG25_9NOCA</name>
<reference evidence="5 6" key="2">
    <citation type="submission" date="2020-06" db="EMBL/GenBank/DDBJ databases">
        <title>Antribacter stalactiti gen. nov., sp. nov., a new member of the family Nacardiaceae isolated from a cave.</title>
        <authorList>
            <person name="Kim I.S."/>
        </authorList>
    </citation>
    <scope>NUCLEOTIDE SEQUENCE [LARGE SCALE GENOMIC DNA]</scope>
    <source>
        <strain evidence="5 6">YC2-7</strain>
    </source>
</reference>
<organism evidence="5 6">
    <name type="scientific">Antrihabitans stalactiti</name>
    <dbReference type="NCBI Taxonomy" id="2584121"/>
    <lineage>
        <taxon>Bacteria</taxon>
        <taxon>Bacillati</taxon>
        <taxon>Actinomycetota</taxon>
        <taxon>Actinomycetes</taxon>
        <taxon>Mycobacteriales</taxon>
        <taxon>Nocardiaceae</taxon>
        <taxon>Antrihabitans</taxon>
    </lineage>
</organism>
<dbReference type="InterPro" id="IPR002508">
    <property type="entry name" value="MurNAc-LAA_cat"/>
</dbReference>
<evidence type="ECO:0000259" key="4">
    <source>
        <dbReference type="SMART" id="SM00646"/>
    </source>
</evidence>
<evidence type="ECO:0000256" key="3">
    <source>
        <dbReference type="SAM" id="SignalP"/>
    </source>
</evidence>
<dbReference type="RefSeq" id="WP_169585852.1">
    <property type="nucleotide sequence ID" value="NZ_VCQU01000002.1"/>
</dbReference>
<dbReference type="InterPro" id="IPR050695">
    <property type="entry name" value="N-acetylmuramoyl_amidase_3"/>
</dbReference>
<evidence type="ECO:0000313" key="6">
    <source>
        <dbReference type="Proteomes" id="UP000535543"/>
    </source>
</evidence>
<keyword evidence="3" id="KW-0732">Signal</keyword>
<evidence type="ECO:0000256" key="1">
    <source>
        <dbReference type="ARBA" id="ARBA00022801"/>
    </source>
</evidence>
<dbReference type="PANTHER" id="PTHR30404">
    <property type="entry name" value="N-ACETYLMURAMOYL-L-ALANINE AMIDASE"/>
    <property type="match status" value="1"/>
</dbReference>
<feature type="signal peptide" evidence="3">
    <location>
        <begin position="1"/>
        <end position="19"/>
    </location>
</feature>
<dbReference type="PROSITE" id="PS51257">
    <property type="entry name" value="PROKAR_LIPOPROTEIN"/>
    <property type="match status" value="1"/>
</dbReference>
<keyword evidence="6" id="KW-1185">Reference proteome</keyword>
<keyword evidence="1" id="KW-0378">Hydrolase</keyword>
<protein>
    <submittedName>
        <fullName evidence="5">N-acetylmuramoyl-L-alanine amidase</fullName>
    </submittedName>
</protein>
<dbReference type="GO" id="GO:0009253">
    <property type="term" value="P:peptidoglycan catabolic process"/>
    <property type="evidence" value="ECO:0007669"/>
    <property type="project" value="InterPro"/>
</dbReference>